<accession>A0A8H4PY43</accession>
<sequence>MICFSARSMVAANSTSYASLSFWRVCRANRVSRPRLGRGRLTDATYDIGQLRLGHQVLSLGPNKLLLQDDQLGALGLLALELGDLVGNLDLAVAARLDALFCVANRLEAAAGLVEGVRVRVLLLAHLAQDDANLVRDVVDSVISRLLAPVGELLGDGDALTAGRLVSRDEIVFRLDEAEQLARQLRLDGTAERVEGEAGASARGAGASARGAGASARGAGGGALVGLAAGADGEGAVPAEKGRIRGGVGPRVAVVAEHELRKGVVCAASRHGSGCGARAEGAGRRTGRRGEGRCFACIAPKGLLTWRRGVNCRSADQLKC</sequence>
<name>A0A8H4PY43_9HYPO</name>
<gene>
    <name evidence="1" type="ORF">G6O67_001722</name>
</gene>
<comment type="caution">
    <text evidence="1">The sequence shown here is derived from an EMBL/GenBank/DDBJ whole genome shotgun (WGS) entry which is preliminary data.</text>
</comment>
<dbReference type="EMBL" id="JAAVMX010000002">
    <property type="protein sequence ID" value="KAF4512605.1"/>
    <property type="molecule type" value="Genomic_DNA"/>
</dbReference>
<keyword evidence="2" id="KW-1185">Reference proteome</keyword>
<dbReference type="AlphaFoldDB" id="A0A8H4PY43"/>
<dbReference type="Proteomes" id="UP000557566">
    <property type="component" value="Unassembled WGS sequence"/>
</dbReference>
<evidence type="ECO:0000313" key="2">
    <source>
        <dbReference type="Proteomes" id="UP000557566"/>
    </source>
</evidence>
<reference evidence="1 2" key="1">
    <citation type="journal article" date="2020" name="Genome Biol. Evol.">
        <title>A new high-quality draft genome assembly of the Chinese cordyceps Ophiocordyceps sinensis.</title>
        <authorList>
            <person name="Shu R."/>
            <person name="Zhang J."/>
            <person name="Meng Q."/>
            <person name="Zhang H."/>
            <person name="Zhou G."/>
            <person name="Li M."/>
            <person name="Wu P."/>
            <person name="Zhao Y."/>
            <person name="Chen C."/>
            <person name="Qin Q."/>
        </authorList>
    </citation>
    <scope>NUCLEOTIDE SEQUENCE [LARGE SCALE GENOMIC DNA]</scope>
    <source>
        <strain evidence="1 2">IOZ07</strain>
    </source>
</reference>
<protein>
    <submittedName>
        <fullName evidence="1">Uncharacterized protein</fullName>
    </submittedName>
</protein>
<evidence type="ECO:0000313" key="1">
    <source>
        <dbReference type="EMBL" id="KAF4512605.1"/>
    </source>
</evidence>
<organism evidence="1 2">
    <name type="scientific">Ophiocordyceps sinensis</name>
    <dbReference type="NCBI Taxonomy" id="72228"/>
    <lineage>
        <taxon>Eukaryota</taxon>
        <taxon>Fungi</taxon>
        <taxon>Dikarya</taxon>
        <taxon>Ascomycota</taxon>
        <taxon>Pezizomycotina</taxon>
        <taxon>Sordariomycetes</taxon>
        <taxon>Hypocreomycetidae</taxon>
        <taxon>Hypocreales</taxon>
        <taxon>Ophiocordycipitaceae</taxon>
        <taxon>Ophiocordyceps</taxon>
    </lineage>
</organism>
<proteinExistence type="predicted"/>